<accession>A0A136J0J8</accession>
<dbReference type="Proteomes" id="UP000070501">
    <property type="component" value="Unassembled WGS sequence"/>
</dbReference>
<keyword evidence="2" id="KW-1133">Transmembrane helix</keyword>
<dbReference type="InParanoid" id="A0A136J0J8"/>
<keyword evidence="2" id="KW-0472">Membrane</keyword>
<keyword evidence="4" id="KW-1185">Reference proteome</keyword>
<keyword evidence="2" id="KW-0812">Transmembrane</keyword>
<dbReference type="EMBL" id="KQ964252">
    <property type="protein sequence ID" value="KXJ90589.1"/>
    <property type="molecule type" value="Genomic_DNA"/>
</dbReference>
<sequence length="122" mass="13308">MSSRQPLPRRPVRGHAPPPPLPASLAGAGPAPAPAAQGLKRIIWTGAFAAVTIVGAIYGAGLKTQQEYKTEKTKIIEATPEERIAQLEARRSTLVSQRIPIQRKLDSLQDRIRAAEDKEKRQ</sequence>
<name>A0A136J0J8_9PEZI</name>
<evidence type="ECO:0000313" key="4">
    <source>
        <dbReference type="Proteomes" id="UP000070501"/>
    </source>
</evidence>
<evidence type="ECO:0000256" key="1">
    <source>
        <dbReference type="SAM" id="MobiDB-lite"/>
    </source>
</evidence>
<protein>
    <submittedName>
        <fullName evidence="3">Uncharacterized protein</fullName>
    </submittedName>
</protein>
<evidence type="ECO:0000256" key="2">
    <source>
        <dbReference type="SAM" id="Phobius"/>
    </source>
</evidence>
<feature type="region of interest" description="Disordered" evidence="1">
    <location>
        <begin position="1"/>
        <end position="34"/>
    </location>
</feature>
<gene>
    <name evidence="3" type="ORF">Micbo1qcDRAFT_205415</name>
</gene>
<dbReference type="OrthoDB" id="5428081at2759"/>
<feature type="compositionally biased region" description="Low complexity" evidence="1">
    <location>
        <begin position="23"/>
        <end position="34"/>
    </location>
</feature>
<evidence type="ECO:0000313" key="3">
    <source>
        <dbReference type="EMBL" id="KXJ90589.1"/>
    </source>
</evidence>
<organism evidence="3 4">
    <name type="scientific">Microdochium bolleyi</name>
    <dbReference type="NCBI Taxonomy" id="196109"/>
    <lineage>
        <taxon>Eukaryota</taxon>
        <taxon>Fungi</taxon>
        <taxon>Dikarya</taxon>
        <taxon>Ascomycota</taxon>
        <taxon>Pezizomycotina</taxon>
        <taxon>Sordariomycetes</taxon>
        <taxon>Xylariomycetidae</taxon>
        <taxon>Xylariales</taxon>
        <taxon>Microdochiaceae</taxon>
        <taxon>Microdochium</taxon>
    </lineage>
</organism>
<feature type="transmembrane region" description="Helical" evidence="2">
    <location>
        <begin position="42"/>
        <end position="62"/>
    </location>
</feature>
<proteinExistence type="predicted"/>
<dbReference type="AlphaFoldDB" id="A0A136J0J8"/>
<reference evidence="4" key="1">
    <citation type="submission" date="2016-02" db="EMBL/GenBank/DDBJ databases">
        <title>Draft genome sequence of Microdochium bolleyi, a fungal endophyte of beachgrass.</title>
        <authorList>
            <consortium name="DOE Joint Genome Institute"/>
            <person name="David A.S."/>
            <person name="May G."/>
            <person name="Haridas S."/>
            <person name="Lim J."/>
            <person name="Wang M."/>
            <person name="Labutti K."/>
            <person name="Lipzen A."/>
            <person name="Barry K."/>
            <person name="Grigoriev I.V."/>
        </authorList>
    </citation>
    <scope>NUCLEOTIDE SEQUENCE [LARGE SCALE GENOMIC DNA]</scope>
    <source>
        <strain evidence="4">J235TASD1</strain>
    </source>
</reference>